<protein>
    <submittedName>
        <fullName evidence="1">Uncharacterized protein</fullName>
    </submittedName>
</protein>
<evidence type="ECO:0000313" key="2">
    <source>
        <dbReference type="Proteomes" id="UP001161438"/>
    </source>
</evidence>
<dbReference type="GeneID" id="80920599"/>
<gene>
    <name evidence="1" type="primary">SMKI13G3760</name>
    <name evidence="1" type="ORF">SMKI_13G3760</name>
</gene>
<accession>A0AA35IT79</accession>
<dbReference type="EMBL" id="OX365769">
    <property type="protein sequence ID" value="CAI4035725.1"/>
    <property type="molecule type" value="Genomic_DNA"/>
</dbReference>
<dbReference type="RefSeq" id="XP_056078845.1">
    <property type="nucleotide sequence ID" value="XM_056224981.1"/>
</dbReference>
<dbReference type="AlphaFoldDB" id="A0AA35IT79"/>
<sequence>MLQRRLLSSSGIKKLLYRESDMVIHTVYIKVRYYSTDLIKKKHKKDIEDWVKTQLKDSLMTNRVFEPPRKLDWIDSIAKSPSSLDILKNQYNIVKNKDFEILWEKKFKTVDPNILETIIGLSTNQKVLFSIEQLLVLIHPLHYLKKYYDIGRIYTTYEQFTPLLASRTDKRTYGRFIEIMLVVQNNLHHYDNCETLFSEYIKYCKVNPQMILLGLKSFIRNNNSQLAVEFYTQAITNPDTFPITEKQLFEFLRCMERYLDISNMKHVFYLWVKVKCDGEHSSSTNLPSFRTLALVHRMFLRCPNTDELKDFLTNPVVLSTGYTSSVHFDLVEFCHSLYSVKGNKLKSIDNSTMVERINKFITRLNHDSSTRRELYLSVVQAYVSTNNFENLKMILEVIQDDKDVGIDGSFHLSISRYFVNTNQFEALLKYYYSIIKTADGKTRLRPAFVQQLWSCAVNVYPMLTKEITNDILVTLTRNQYSKNLTWVDTFLQDTAHMHTKKISGGEEFSLSEFNAVDFERFEEFKRKVSHNDVYGAELVISNSLKEGIAPQFCFLYSVLTLCLSKSLTSLAHVVDRMLRTRFCYIPLKVDILWLKWDVISSYRSSEKLSIKRLKELEFKLKEFERLHQRELSVQNYLQLTQICFHTRDFKYACYLISKARKILDTSNNRQWMMYYMTSLKLAARMHESERFVRVLKDWNCNHRASLVTPGCIRQIKGFIKYFQKKSAFTSTTASVNNKDVKDRIDELVVRYVDYKFQGLENMRKLTSFLKEWFDEDISLIKQEQNERKMKLFKENNMGEI</sequence>
<evidence type="ECO:0000313" key="1">
    <source>
        <dbReference type="EMBL" id="CAI4035725.1"/>
    </source>
</evidence>
<proteinExistence type="predicted"/>
<reference evidence="1" key="1">
    <citation type="submission" date="2022-10" db="EMBL/GenBank/DDBJ databases">
        <authorList>
            <person name="Byrne P K."/>
        </authorList>
    </citation>
    <scope>NUCLEOTIDE SEQUENCE</scope>
    <source>
        <strain evidence="1">IFO1815</strain>
    </source>
</reference>
<name>A0AA35IT79_SACMI</name>
<organism evidence="1 2">
    <name type="scientific">Saccharomyces mikatae IFO 1815</name>
    <dbReference type="NCBI Taxonomy" id="226126"/>
    <lineage>
        <taxon>Eukaryota</taxon>
        <taxon>Fungi</taxon>
        <taxon>Dikarya</taxon>
        <taxon>Ascomycota</taxon>
        <taxon>Saccharomycotina</taxon>
        <taxon>Saccharomycetes</taxon>
        <taxon>Saccharomycetales</taxon>
        <taxon>Saccharomycetaceae</taxon>
        <taxon>Saccharomyces</taxon>
    </lineage>
</organism>
<dbReference type="Proteomes" id="UP001161438">
    <property type="component" value="Chromosome 13"/>
</dbReference>
<keyword evidence="2" id="KW-1185">Reference proteome</keyword>